<feature type="region of interest" description="Disordered" evidence="13">
    <location>
        <begin position="457"/>
        <end position="483"/>
    </location>
</feature>
<dbReference type="EC" id="4.6.1.1" evidence="4"/>
<gene>
    <name evidence="16" type="ORF">DICVIV_06112</name>
</gene>
<comment type="catalytic activity">
    <reaction evidence="2">
        <text>ATP = 3',5'-cyclic AMP + diphosphate</text>
        <dbReference type="Rhea" id="RHEA:15389"/>
        <dbReference type="ChEBI" id="CHEBI:30616"/>
        <dbReference type="ChEBI" id="CHEBI:33019"/>
        <dbReference type="ChEBI" id="CHEBI:58165"/>
        <dbReference type="EC" id="4.6.1.1"/>
    </reaction>
</comment>
<proteinExistence type="predicted"/>
<organism evidence="16 17">
    <name type="scientific">Dictyocaulus viviparus</name>
    <name type="common">Bovine lungworm</name>
    <dbReference type="NCBI Taxonomy" id="29172"/>
    <lineage>
        <taxon>Eukaryota</taxon>
        <taxon>Metazoa</taxon>
        <taxon>Ecdysozoa</taxon>
        <taxon>Nematoda</taxon>
        <taxon>Chromadorea</taxon>
        <taxon>Rhabditida</taxon>
        <taxon>Rhabditina</taxon>
        <taxon>Rhabditomorpha</taxon>
        <taxon>Strongyloidea</taxon>
        <taxon>Metastrongylidae</taxon>
        <taxon>Dictyocaulus</taxon>
    </lineage>
</organism>
<sequence>MLLNSQVLLNLVPSHVAPCVAAKTGEQWHHANHSVGVAYLTISGFTLADEQGLNALNYVFTAFDQQLTNYRGIEKIKSANRFYIVAVGLLPDAAQNVNETPWTIGELLYTLAQFLLQATEFATEKEFQVQIGMDCGSALSLVTDTDQPRYELWGETVERARILMQSASHGRTLVSEEIFLALRPRHLYFSAKSMKVIPNLNAYILYSMEDQSVETMPREEQERHTQNMFEASQKVDSQLPSSMASSFSSELQSIDGGGETDSDIEWITPEAVLMHQSTSANIPREQIIPFRSNYRSTDYNPYREPYWVGEPISRHNSATYKGDHISQYSDWSEQESPAPSQGSRRRAKRRWRASSKSSLRHPFSWLKQSNSIEYEDSFDDPAERLEAAAHRVDRMLQELNAYGEFADVKPLEYRPFPTAFGSLKSIHRPMSSACHTEYDNAESDAALSDAEVNANGHILSSRNSSRKRHYRPRNNDDVDSESQCSSLANSVELDPLRWKSVHSIGYENEYEMLSDSEGLAIDEMKVLSRDIRRHFGDFNLTTFDDVHRN</sequence>
<evidence type="ECO:0000256" key="13">
    <source>
        <dbReference type="SAM" id="MobiDB-lite"/>
    </source>
</evidence>
<evidence type="ECO:0000256" key="3">
    <source>
        <dbReference type="ARBA" id="ARBA00004141"/>
    </source>
</evidence>
<accession>A0A0D8XTI6</accession>
<keyword evidence="14" id="KW-0732">Signal</keyword>
<dbReference type="InterPro" id="IPR001054">
    <property type="entry name" value="A/G_cyclase"/>
</dbReference>
<evidence type="ECO:0000256" key="2">
    <source>
        <dbReference type="ARBA" id="ARBA00001593"/>
    </source>
</evidence>
<dbReference type="GO" id="GO:0004016">
    <property type="term" value="F:adenylate cyclase activity"/>
    <property type="evidence" value="ECO:0007669"/>
    <property type="project" value="UniProtKB-EC"/>
</dbReference>
<dbReference type="GO" id="GO:0035556">
    <property type="term" value="P:intracellular signal transduction"/>
    <property type="evidence" value="ECO:0007669"/>
    <property type="project" value="InterPro"/>
</dbReference>
<keyword evidence="17" id="KW-1185">Reference proteome</keyword>
<dbReference type="PANTHER" id="PTHR45627:SF26">
    <property type="entry name" value="ADENYLATE CYCLASE TYPE 1"/>
    <property type="match status" value="1"/>
</dbReference>
<dbReference type="Pfam" id="PF00211">
    <property type="entry name" value="Guanylate_cyc"/>
    <property type="match status" value="1"/>
</dbReference>
<dbReference type="STRING" id="29172.A0A0D8XTI6"/>
<evidence type="ECO:0000256" key="8">
    <source>
        <dbReference type="ARBA" id="ARBA00022840"/>
    </source>
</evidence>
<dbReference type="EMBL" id="KN716292">
    <property type="protein sequence ID" value="KJH47820.1"/>
    <property type="molecule type" value="Genomic_DNA"/>
</dbReference>
<comment type="catalytic activity">
    <reaction evidence="1">
        <text>GTP = 3',5'-cyclic GMP + diphosphate</text>
        <dbReference type="Rhea" id="RHEA:13665"/>
        <dbReference type="ChEBI" id="CHEBI:33019"/>
        <dbReference type="ChEBI" id="CHEBI:37565"/>
        <dbReference type="ChEBI" id="CHEBI:57746"/>
        <dbReference type="EC" id="4.6.1.2"/>
    </reaction>
</comment>
<evidence type="ECO:0000256" key="11">
    <source>
        <dbReference type="ARBA" id="ARBA00023136"/>
    </source>
</evidence>
<dbReference type="SMART" id="SM00044">
    <property type="entry name" value="CYCc"/>
    <property type="match status" value="1"/>
</dbReference>
<reference evidence="16 17" key="1">
    <citation type="submission" date="2013-11" db="EMBL/GenBank/DDBJ databases">
        <title>Draft genome of the bovine lungworm Dictyocaulus viviparus.</title>
        <authorList>
            <person name="Mitreva M."/>
        </authorList>
    </citation>
    <scope>NUCLEOTIDE SEQUENCE [LARGE SCALE GENOMIC DNA]</scope>
    <source>
        <strain evidence="16 17">HannoverDv2000</strain>
    </source>
</reference>
<dbReference type="GO" id="GO:0046872">
    <property type="term" value="F:metal ion binding"/>
    <property type="evidence" value="ECO:0007669"/>
    <property type="project" value="UniProtKB-KW"/>
</dbReference>
<keyword evidence="8" id="KW-0067">ATP-binding</keyword>
<feature type="region of interest" description="Disordered" evidence="13">
    <location>
        <begin position="328"/>
        <end position="355"/>
    </location>
</feature>
<dbReference type="GO" id="GO:0006171">
    <property type="term" value="P:cAMP biosynthetic process"/>
    <property type="evidence" value="ECO:0007669"/>
    <property type="project" value="TreeGrafter"/>
</dbReference>
<evidence type="ECO:0000256" key="9">
    <source>
        <dbReference type="ARBA" id="ARBA00022842"/>
    </source>
</evidence>
<feature type="chain" id="PRO_5002335933" description="adenylate cyclase" evidence="14">
    <location>
        <begin position="23"/>
        <end position="549"/>
    </location>
</feature>
<evidence type="ECO:0000256" key="6">
    <source>
        <dbReference type="ARBA" id="ARBA00022723"/>
    </source>
</evidence>
<dbReference type="InterPro" id="IPR029787">
    <property type="entry name" value="Nucleotide_cyclase"/>
</dbReference>
<dbReference type="Gene3D" id="3.30.70.1230">
    <property type="entry name" value="Nucleotide cyclase"/>
    <property type="match status" value="1"/>
</dbReference>
<keyword evidence="12" id="KW-0456">Lyase</keyword>
<evidence type="ECO:0000256" key="4">
    <source>
        <dbReference type="ARBA" id="ARBA00012201"/>
    </source>
</evidence>
<evidence type="ECO:0000256" key="1">
    <source>
        <dbReference type="ARBA" id="ARBA00001436"/>
    </source>
</evidence>
<evidence type="ECO:0000256" key="5">
    <source>
        <dbReference type="ARBA" id="ARBA00022692"/>
    </source>
</evidence>
<reference evidence="17" key="2">
    <citation type="journal article" date="2016" name="Sci. Rep.">
        <title>Dictyocaulus viviparus genome, variome and transcriptome elucidate lungworm biology and support future intervention.</title>
        <authorList>
            <person name="McNulty S.N."/>
            <person name="Strube C."/>
            <person name="Rosa B.A."/>
            <person name="Martin J.C."/>
            <person name="Tyagi R."/>
            <person name="Choi Y.J."/>
            <person name="Wang Q."/>
            <person name="Hallsworth Pepin K."/>
            <person name="Zhang X."/>
            <person name="Ozersky P."/>
            <person name="Wilson R.K."/>
            <person name="Sternberg P.W."/>
            <person name="Gasser R.B."/>
            <person name="Mitreva M."/>
        </authorList>
    </citation>
    <scope>NUCLEOTIDE SEQUENCE [LARGE SCALE GENOMIC DNA]</scope>
    <source>
        <strain evidence="17">HannoverDv2000</strain>
    </source>
</reference>
<keyword evidence="7" id="KW-0547">Nucleotide-binding</keyword>
<dbReference type="PROSITE" id="PS50125">
    <property type="entry name" value="GUANYLATE_CYCLASE_2"/>
    <property type="match status" value="1"/>
</dbReference>
<keyword evidence="10" id="KW-1133">Transmembrane helix</keyword>
<evidence type="ECO:0000256" key="7">
    <source>
        <dbReference type="ARBA" id="ARBA00022741"/>
    </source>
</evidence>
<dbReference type="GO" id="GO:0005886">
    <property type="term" value="C:plasma membrane"/>
    <property type="evidence" value="ECO:0007669"/>
    <property type="project" value="TreeGrafter"/>
</dbReference>
<dbReference type="PANTHER" id="PTHR45627">
    <property type="entry name" value="ADENYLATE CYCLASE TYPE 1"/>
    <property type="match status" value="1"/>
</dbReference>
<dbReference type="Proteomes" id="UP000053766">
    <property type="component" value="Unassembled WGS sequence"/>
</dbReference>
<dbReference type="GO" id="GO:0004383">
    <property type="term" value="F:guanylate cyclase activity"/>
    <property type="evidence" value="ECO:0007669"/>
    <property type="project" value="UniProtKB-EC"/>
</dbReference>
<feature type="compositionally biased region" description="Polar residues" evidence="13">
    <location>
        <begin position="240"/>
        <end position="252"/>
    </location>
</feature>
<evidence type="ECO:0000256" key="14">
    <source>
        <dbReference type="SAM" id="SignalP"/>
    </source>
</evidence>
<name>A0A0D8XTI6_DICVI</name>
<dbReference type="GO" id="GO:0005524">
    <property type="term" value="F:ATP binding"/>
    <property type="evidence" value="ECO:0007669"/>
    <property type="project" value="UniProtKB-KW"/>
</dbReference>
<evidence type="ECO:0000313" key="17">
    <source>
        <dbReference type="Proteomes" id="UP000053766"/>
    </source>
</evidence>
<evidence type="ECO:0000313" key="16">
    <source>
        <dbReference type="EMBL" id="KJH47820.1"/>
    </source>
</evidence>
<feature type="compositionally biased region" description="Basic residues" evidence="13">
    <location>
        <begin position="343"/>
        <end position="353"/>
    </location>
</feature>
<dbReference type="OrthoDB" id="5867840at2759"/>
<feature type="domain" description="Guanylate cyclase" evidence="15">
    <location>
        <begin position="36"/>
        <end position="164"/>
    </location>
</feature>
<feature type="compositionally biased region" description="Polar residues" evidence="13">
    <location>
        <begin position="328"/>
        <end position="342"/>
    </location>
</feature>
<dbReference type="SUPFAM" id="SSF55073">
    <property type="entry name" value="Nucleotide cyclase"/>
    <property type="match status" value="1"/>
</dbReference>
<keyword evidence="11" id="KW-0472">Membrane</keyword>
<dbReference type="AlphaFoldDB" id="A0A0D8XTI6"/>
<dbReference type="GO" id="GO:0007189">
    <property type="term" value="P:adenylate cyclase-activating G protein-coupled receptor signaling pathway"/>
    <property type="evidence" value="ECO:0007669"/>
    <property type="project" value="TreeGrafter"/>
</dbReference>
<keyword evidence="9" id="KW-0460">Magnesium</keyword>
<comment type="subcellular location">
    <subcellularLocation>
        <location evidence="3">Membrane</location>
        <topology evidence="3">Multi-pass membrane protein</topology>
    </subcellularLocation>
</comment>
<evidence type="ECO:0000259" key="15">
    <source>
        <dbReference type="PROSITE" id="PS50125"/>
    </source>
</evidence>
<protein>
    <recommendedName>
        <fullName evidence="4">adenylate cyclase</fullName>
        <ecNumber evidence="4">4.6.1.1</ecNumber>
    </recommendedName>
</protein>
<evidence type="ECO:0000256" key="12">
    <source>
        <dbReference type="ARBA" id="ARBA00023239"/>
    </source>
</evidence>
<feature type="signal peptide" evidence="14">
    <location>
        <begin position="1"/>
        <end position="22"/>
    </location>
</feature>
<evidence type="ECO:0000256" key="10">
    <source>
        <dbReference type="ARBA" id="ARBA00022989"/>
    </source>
</evidence>
<keyword evidence="6" id="KW-0479">Metal-binding</keyword>
<feature type="region of interest" description="Disordered" evidence="13">
    <location>
        <begin position="240"/>
        <end position="262"/>
    </location>
</feature>
<keyword evidence="5" id="KW-0812">Transmembrane</keyword>